<evidence type="ECO:0000256" key="17">
    <source>
        <dbReference type="ARBA" id="ARBA00023180"/>
    </source>
</evidence>
<evidence type="ECO:0000256" key="21">
    <source>
        <dbReference type="SAM" id="Phobius"/>
    </source>
</evidence>
<proteinExistence type="predicted"/>
<dbReference type="STRING" id="981085.W9R0I0"/>
<evidence type="ECO:0000256" key="9">
    <source>
        <dbReference type="ARBA" id="ARBA00022729"/>
    </source>
</evidence>
<evidence type="ECO:0000256" key="12">
    <source>
        <dbReference type="ARBA" id="ARBA00022777"/>
    </source>
</evidence>
<dbReference type="PROSITE" id="PS00107">
    <property type="entry name" value="PROTEIN_KINASE_ATP"/>
    <property type="match status" value="1"/>
</dbReference>
<dbReference type="EC" id="2.7.11.1" evidence="3"/>
<keyword evidence="7" id="KW-0808">Transferase</keyword>
<evidence type="ECO:0000259" key="22">
    <source>
        <dbReference type="PROSITE" id="PS50011"/>
    </source>
</evidence>
<keyword evidence="10" id="KW-0677">Repeat</keyword>
<protein>
    <recommendedName>
        <fullName evidence="3">non-specific serine/threonine protein kinase</fullName>
        <ecNumber evidence="3">2.7.11.1</ecNumber>
    </recommendedName>
</protein>
<keyword evidence="4" id="KW-0723">Serine/threonine-protein kinase</keyword>
<keyword evidence="13 20" id="KW-0067">ATP-binding</keyword>
<sequence length="522" mass="58345">MNLVVKLEGQDYIAKQIYHPLESTLTFENHLSENLSGPNISENHLSGPSPSLWNLKRLLSLQLFYNNLHGTIPPEIGNIKSLVIFDVNTNQLHGELPDTISRHTNITAFFVYSNNFFGSIPRNFGRSNSKLSHIMFSNNSFSGELPKDICSALPSKQQQSYGKATLGEHGKLFAVHKRVGRLCRNLTKLQVERNKISCNIPHELGKLTKLKLLSLASNHLSGEIPSELGNLSQLFELNLHNNHLKGEIPQSLANLSELQYLDLSANNLTGNLISLQYLLDLSSNPLSEQIFSSFFKLTKLEVLNVAHNYLSGRIPPLFSSMISLRSNDCSHNNLTGPIPLGSIFRNMAASDFVGNPGLCGNLTGLIPCKRFTKKSNKFLILVLSLVCGLAVFATVTTLILCHKFKVVDKERRQNQNENEVESLIWENEGKFTFGEIVKAAEDFDDKYCIGKGGFGTVYKAVLQSGLVLAVKRLYMSDSSDISETSRTSFQNELETLTEIRHHNIIKLYGFCSRKGCMYLVYE</sequence>
<keyword evidence="17" id="KW-0325">Glycoprotein</keyword>
<dbReference type="GO" id="GO:0005886">
    <property type="term" value="C:plasma membrane"/>
    <property type="evidence" value="ECO:0007669"/>
    <property type="project" value="UniProtKB-SubCell"/>
</dbReference>
<dbReference type="SUPFAM" id="SSF56112">
    <property type="entry name" value="Protein kinase-like (PK-like)"/>
    <property type="match status" value="1"/>
</dbReference>
<keyword evidence="15 21" id="KW-0472">Membrane</keyword>
<keyword evidence="14 21" id="KW-1133">Transmembrane helix</keyword>
<dbReference type="FunFam" id="3.80.10.10:FF:000041">
    <property type="entry name" value="LRR receptor-like serine/threonine-protein kinase ERECTA"/>
    <property type="match status" value="2"/>
</dbReference>
<evidence type="ECO:0000256" key="6">
    <source>
        <dbReference type="ARBA" id="ARBA00022614"/>
    </source>
</evidence>
<evidence type="ECO:0000256" key="7">
    <source>
        <dbReference type="ARBA" id="ARBA00022679"/>
    </source>
</evidence>
<dbReference type="GO" id="GO:0004674">
    <property type="term" value="F:protein serine/threonine kinase activity"/>
    <property type="evidence" value="ECO:0007669"/>
    <property type="project" value="UniProtKB-KW"/>
</dbReference>
<dbReference type="Gene3D" id="3.30.200.20">
    <property type="entry name" value="Phosphorylase Kinase, domain 1"/>
    <property type="match status" value="1"/>
</dbReference>
<dbReference type="GO" id="GO:0005524">
    <property type="term" value="F:ATP binding"/>
    <property type="evidence" value="ECO:0007669"/>
    <property type="project" value="UniProtKB-UniRule"/>
</dbReference>
<keyword evidence="5" id="KW-0597">Phosphoprotein</keyword>
<evidence type="ECO:0000256" key="13">
    <source>
        <dbReference type="ARBA" id="ARBA00022840"/>
    </source>
</evidence>
<dbReference type="InterPro" id="IPR011009">
    <property type="entry name" value="Kinase-like_dom_sf"/>
</dbReference>
<evidence type="ECO:0000256" key="11">
    <source>
        <dbReference type="ARBA" id="ARBA00022741"/>
    </source>
</evidence>
<keyword evidence="6" id="KW-0433">Leucine-rich repeat</keyword>
<evidence type="ECO:0000256" key="19">
    <source>
        <dbReference type="ARBA" id="ARBA00048679"/>
    </source>
</evidence>
<dbReference type="PANTHER" id="PTHR48053:SF32">
    <property type="entry name" value="LEUCINE RICH REPEAT FAMILY PROTEIN, EXPRESSED"/>
    <property type="match status" value="1"/>
</dbReference>
<dbReference type="InterPro" id="IPR055414">
    <property type="entry name" value="LRR_R13L4/SHOC2-like"/>
</dbReference>
<feature type="transmembrane region" description="Helical" evidence="21">
    <location>
        <begin position="378"/>
        <end position="401"/>
    </location>
</feature>
<dbReference type="InterPro" id="IPR017441">
    <property type="entry name" value="Protein_kinase_ATP_BS"/>
</dbReference>
<evidence type="ECO:0000256" key="1">
    <source>
        <dbReference type="ARBA" id="ARBA00004236"/>
    </source>
</evidence>
<evidence type="ECO:0000256" key="3">
    <source>
        <dbReference type="ARBA" id="ARBA00012513"/>
    </source>
</evidence>
<evidence type="ECO:0000256" key="5">
    <source>
        <dbReference type="ARBA" id="ARBA00022553"/>
    </source>
</evidence>
<dbReference type="EMBL" id="KE344092">
    <property type="protein sequence ID" value="EXB53516.1"/>
    <property type="molecule type" value="Genomic_DNA"/>
</dbReference>
<dbReference type="FunFam" id="3.30.200.20:FF:000309">
    <property type="entry name" value="Leucine-rich repeat receptor protein kinase MSP1"/>
    <property type="match status" value="1"/>
</dbReference>
<dbReference type="InterPro" id="IPR001611">
    <property type="entry name" value="Leu-rich_rpt"/>
</dbReference>
<dbReference type="PANTHER" id="PTHR48053">
    <property type="entry name" value="LEUCINE RICH REPEAT FAMILY PROTEIN, EXPRESSED"/>
    <property type="match status" value="1"/>
</dbReference>
<dbReference type="AlphaFoldDB" id="W9R0I0"/>
<dbReference type="InterPro" id="IPR032675">
    <property type="entry name" value="LRR_dom_sf"/>
</dbReference>
<evidence type="ECO:0000256" key="10">
    <source>
        <dbReference type="ARBA" id="ARBA00022737"/>
    </source>
</evidence>
<evidence type="ECO:0000256" key="8">
    <source>
        <dbReference type="ARBA" id="ARBA00022692"/>
    </source>
</evidence>
<dbReference type="PROSITE" id="PS51450">
    <property type="entry name" value="LRR"/>
    <property type="match status" value="1"/>
</dbReference>
<feature type="binding site" evidence="20">
    <location>
        <position position="471"/>
    </location>
    <ligand>
        <name>ATP</name>
        <dbReference type="ChEBI" id="CHEBI:30616"/>
    </ligand>
</feature>
<evidence type="ECO:0000256" key="14">
    <source>
        <dbReference type="ARBA" id="ARBA00022989"/>
    </source>
</evidence>
<keyword evidence="8 21" id="KW-0812">Transmembrane</keyword>
<dbReference type="Pfam" id="PF00560">
    <property type="entry name" value="LRR_1"/>
    <property type="match status" value="2"/>
</dbReference>
<dbReference type="eggNOG" id="ENOG502QQYD">
    <property type="taxonomic scope" value="Eukaryota"/>
</dbReference>
<evidence type="ECO:0000313" key="24">
    <source>
        <dbReference type="Proteomes" id="UP000030645"/>
    </source>
</evidence>
<evidence type="ECO:0000313" key="23">
    <source>
        <dbReference type="EMBL" id="EXB53516.1"/>
    </source>
</evidence>
<evidence type="ECO:0000256" key="18">
    <source>
        <dbReference type="ARBA" id="ARBA00047899"/>
    </source>
</evidence>
<reference evidence="24" key="1">
    <citation type="submission" date="2013-01" db="EMBL/GenBank/DDBJ databases">
        <title>Draft Genome Sequence of a Mulberry Tree, Morus notabilis C.K. Schneid.</title>
        <authorList>
            <person name="He N."/>
            <person name="Zhao S."/>
        </authorList>
    </citation>
    <scope>NUCLEOTIDE SEQUENCE</scope>
</reference>
<dbReference type="InterPro" id="IPR051716">
    <property type="entry name" value="Plant_RL_S/T_kinase"/>
</dbReference>
<dbReference type="Pfam" id="PF00069">
    <property type="entry name" value="Pkinase"/>
    <property type="match status" value="1"/>
</dbReference>
<keyword evidence="16 23" id="KW-0675">Receptor</keyword>
<organism evidence="23 24">
    <name type="scientific">Morus notabilis</name>
    <dbReference type="NCBI Taxonomy" id="981085"/>
    <lineage>
        <taxon>Eukaryota</taxon>
        <taxon>Viridiplantae</taxon>
        <taxon>Streptophyta</taxon>
        <taxon>Embryophyta</taxon>
        <taxon>Tracheophyta</taxon>
        <taxon>Spermatophyta</taxon>
        <taxon>Magnoliopsida</taxon>
        <taxon>eudicotyledons</taxon>
        <taxon>Gunneridae</taxon>
        <taxon>Pentapetalae</taxon>
        <taxon>rosids</taxon>
        <taxon>fabids</taxon>
        <taxon>Rosales</taxon>
        <taxon>Moraceae</taxon>
        <taxon>Moreae</taxon>
        <taxon>Morus</taxon>
    </lineage>
</organism>
<feature type="domain" description="Protein kinase" evidence="22">
    <location>
        <begin position="443"/>
        <end position="522"/>
    </location>
</feature>
<dbReference type="SUPFAM" id="SSF52058">
    <property type="entry name" value="L domain-like"/>
    <property type="match status" value="1"/>
</dbReference>
<evidence type="ECO:0000256" key="2">
    <source>
        <dbReference type="ARBA" id="ARBA00004479"/>
    </source>
</evidence>
<dbReference type="Proteomes" id="UP000030645">
    <property type="component" value="Unassembled WGS sequence"/>
</dbReference>
<keyword evidence="12 23" id="KW-0418">Kinase</keyword>
<evidence type="ECO:0000256" key="15">
    <source>
        <dbReference type="ARBA" id="ARBA00023136"/>
    </source>
</evidence>
<evidence type="ECO:0000256" key="4">
    <source>
        <dbReference type="ARBA" id="ARBA00022527"/>
    </source>
</evidence>
<keyword evidence="24" id="KW-1185">Reference proteome</keyword>
<evidence type="ECO:0000256" key="20">
    <source>
        <dbReference type="PROSITE-ProRule" id="PRU10141"/>
    </source>
</evidence>
<comment type="subcellular location">
    <subcellularLocation>
        <location evidence="1">Cell membrane</location>
    </subcellularLocation>
    <subcellularLocation>
        <location evidence="2">Membrane</location>
        <topology evidence="2">Single-pass type I membrane protein</topology>
    </subcellularLocation>
</comment>
<comment type="catalytic activity">
    <reaction evidence="18">
        <text>L-threonyl-[protein] + ATP = O-phospho-L-threonyl-[protein] + ADP + H(+)</text>
        <dbReference type="Rhea" id="RHEA:46608"/>
        <dbReference type="Rhea" id="RHEA-COMP:11060"/>
        <dbReference type="Rhea" id="RHEA-COMP:11605"/>
        <dbReference type="ChEBI" id="CHEBI:15378"/>
        <dbReference type="ChEBI" id="CHEBI:30013"/>
        <dbReference type="ChEBI" id="CHEBI:30616"/>
        <dbReference type="ChEBI" id="CHEBI:61977"/>
        <dbReference type="ChEBI" id="CHEBI:456216"/>
        <dbReference type="EC" id="2.7.11.1"/>
    </reaction>
</comment>
<dbReference type="Pfam" id="PF23598">
    <property type="entry name" value="LRR_14"/>
    <property type="match status" value="1"/>
</dbReference>
<dbReference type="InterPro" id="IPR000719">
    <property type="entry name" value="Prot_kinase_dom"/>
</dbReference>
<gene>
    <name evidence="23" type="ORF">L484_005946</name>
</gene>
<dbReference type="Gene3D" id="3.80.10.10">
    <property type="entry name" value="Ribonuclease Inhibitor"/>
    <property type="match status" value="2"/>
</dbReference>
<evidence type="ECO:0000256" key="16">
    <source>
        <dbReference type="ARBA" id="ARBA00023170"/>
    </source>
</evidence>
<keyword evidence="9" id="KW-0732">Signal</keyword>
<name>W9R0I0_9ROSA</name>
<dbReference type="PROSITE" id="PS50011">
    <property type="entry name" value="PROTEIN_KINASE_DOM"/>
    <property type="match status" value="1"/>
</dbReference>
<comment type="catalytic activity">
    <reaction evidence="19">
        <text>L-seryl-[protein] + ATP = O-phospho-L-seryl-[protein] + ADP + H(+)</text>
        <dbReference type="Rhea" id="RHEA:17989"/>
        <dbReference type="Rhea" id="RHEA-COMP:9863"/>
        <dbReference type="Rhea" id="RHEA-COMP:11604"/>
        <dbReference type="ChEBI" id="CHEBI:15378"/>
        <dbReference type="ChEBI" id="CHEBI:29999"/>
        <dbReference type="ChEBI" id="CHEBI:30616"/>
        <dbReference type="ChEBI" id="CHEBI:83421"/>
        <dbReference type="ChEBI" id="CHEBI:456216"/>
        <dbReference type="EC" id="2.7.11.1"/>
    </reaction>
</comment>
<accession>W9R0I0</accession>
<keyword evidence="11 20" id="KW-0547">Nucleotide-binding</keyword>